<reference evidence="3" key="1">
    <citation type="journal article" date="2014" name="PLoS ONE">
        <title>Characterization of the secretomes of two vibrios pathogenic to mollusks.</title>
        <authorList>
            <person name="Madec S."/>
            <person name="Pichereau V."/>
            <person name="Jacq A."/>
            <person name="Paillard M."/>
            <person name="Boisset C."/>
            <person name="Guerard F."/>
            <person name="Paillard C."/>
            <person name="Nicolas J.L."/>
        </authorList>
    </citation>
    <scope>NUCLEOTIDE SEQUENCE</scope>
    <source>
        <strain evidence="3">CECT4600</strain>
    </source>
</reference>
<dbReference type="EMBL" id="KM596636">
    <property type="protein sequence ID" value="AIY26209.1"/>
    <property type="molecule type" value="Genomic_DNA"/>
</dbReference>
<evidence type="ECO:0000313" key="3">
    <source>
        <dbReference type="EMBL" id="AIY26209.1"/>
    </source>
</evidence>
<name>A0A0A1ECE8_9VIBR</name>
<feature type="coiled-coil region" evidence="1">
    <location>
        <begin position="345"/>
        <end position="407"/>
    </location>
</feature>
<feature type="region of interest" description="Disordered" evidence="2">
    <location>
        <begin position="411"/>
        <end position="459"/>
    </location>
</feature>
<keyword evidence="1" id="KW-0175">Coiled coil</keyword>
<dbReference type="AlphaFoldDB" id="A0A0A1ECE8"/>
<keyword evidence="3" id="KW-0449">Lipoprotein</keyword>
<dbReference type="PROSITE" id="PS51257">
    <property type="entry name" value="PROKAR_LIPOPROTEIN"/>
    <property type="match status" value="1"/>
</dbReference>
<sequence length="459" mass="50823">MNGDKYNNDGTDMKLARTTLVMTALLGLAGCQSTSDKPKEVGVTNQESKADSYAIYEQAKSNYETWLATLKGSESLKLYSPDLYSELLESWEEAVEIYEDVAVDPAKATESYSVFSSGTYAENFTERLGVVEKNHKVLLALKETADVLLADSIAQMAYLDKIDAKKAYSSEYASVTRSYQGLYEEVEDGDLDDAQTSQVKFLTKAKGLEQKVVLKEFVTPLSKQLSKLRSEGFNRVAAISYAKAKAEVSVAENTVKANTRDLKIISEAVASAQFEIDHVKNTAAEVKLLANVDDEKFEPIILEFEGKLLTISKSIDGSDFRDQPLRVQTELIVDAIKQLHSENSTAELEGKIATLNEQHETMKEQVAKHNEVLAQEKEQQASLNKQLARTESHIASLEELIVNYKQQLQAPKDADESSVMPEAKSVESSESATKTVNEPLNEISDQSEKTKLEITNPES</sequence>
<evidence type="ECO:0000256" key="1">
    <source>
        <dbReference type="SAM" id="Coils"/>
    </source>
</evidence>
<accession>A0A0A1ECE8</accession>
<protein>
    <submittedName>
        <fullName evidence="3">Putative outer membrane associated lipoprotein</fullName>
    </submittedName>
</protein>
<feature type="compositionally biased region" description="Polar residues" evidence="2">
    <location>
        <begin position="426"/>
        <end position="438"/>
    </location>
</feature>
<evidence type="ECO:0000256" key="2">
    <source>
        <dbReference type="SAM" id="MobiDB-lite"/>
    </source>
</evidence>
<organism evidence="3">
    <name type="scientific">Vibrio tapetis</name>
    <dbReference type="NCBI Taxonomy" id="52443"/>
    <lineage>
        <taxon>Bacteria</taxon>
        <taxon>Pseudomonadati</taxon>
        <taxon>Pseudomonadota</taxon>
        <taxon>Gammaproteobacteria</taxon>
        <taxon>Vibrionales</taxon>
        <taxon>Vibrionaceae</taxon>
        <taxon>Vibrio</taxon>
    </lineage>
</organism>
<proteinExistence type="predicted"/>